<gene>
    <name evidence="2" type="ORF">AWY79_03015</name>
    <name evidence="3" type="ORF">EDC59_10759</name>
</gene>
<evidence type="ECO:0000313" key="4">
    <source>
        <dbReference type="Proteomes" id="UP000055611"/>
    </source>
</evidence>
<feature type="transmembrane region" description="Helical" evidence="1">
    <location>
        <begin position="7"/>
        <end position="30"/>
    </location>
</feature>
<keyword evidence="4" id="KW-1185">Reference proteome</keyword>
<name>A0A126QK39_9BACT</name>
<protein>
    <recommendedName>
        <fullName evidence="6">2TM domain-containing protein</fullName>
    </recommendedName>
</protein>
<keyword evidence="1" id="KW-1133">Transmembrane helix</keyword>
<feature type="transmembrane region" description="Helical" evidence="1">
    <location>
        <begin position="36"/>
        <end position="58"/>
    </location>
</feature>
<keyword evidence="1" id="KW-0472">Membrane</keyword>
<reference evidence="3 5" key="2">
    <citation type="submission" date="2019-03" db="EMBL/GenBank/DDBJ databases">
        <title>Genomic Encyclopedia of Type Strains, Phase IV (KMG-IV): sequencing the most valuable type-strain genomes for metagenomic binning, comparative biology and taxonomic classification.</title>
        <authorList>
            <person name="Goeker M."/>
        </authorList>
    </citation>
    <scope>NUCLEOTIDE SEQUENCE [LARGE SCALE GENOMIC DNA]</scope>
    <source>
        <strain evidence="3 5">DSM 101483</strain>
    </source>
</reference>
<dbReference type="Proteomes" id="UP000295506">
    <property type="component" value="Unassembled WGS sequence"/>
</dbReference>
<dbReference type="AlphaFoldDB" id="A0A126QK39"/>
<dbReference type="RefSeq" id="WP_066800080.1">
    <property type="nucleotide sequence ID" value="NZ_CP014206.1"/>
</dbReference>
<accession>A0A126QK39</accession>
<evidence type="ECO:0000313" key="2">
    <source>
        <dbReference type="EMBL" id="AMK10157.1"/>
    </source>
</evidence>
<organism evidence="3 5">
    <name type="scientific">Pseudodesulfovibrio indicus</name>
    <dbReference type="NCBI Taxonomy" id="1716143"/>
    <lineage>
        <taxon>Bacteria</taxon>
        <taxon>Pseudomonadati</taxon>
        <taxon>Thermodesulfobacteriota</taxon>
        <taxon>Desulfovibrionia</taxon>
        <taxon>Desulfovibrionales</taxon>
        <taxon>Desulfovibrionaceae</taxon>
    </lineage>
</organism>
<dbReference type="Proteomes" id="UP000055611">
    <property type="component" value="Chromosome"/>
</dbReference>
<dbReference type="EMBL" id="SOBK01000007">
    <property type="protein sequence ID" value="TDT87864.1"/>
    <property type="molecule type" value="Genomic_DNA"/>
</dbReference>
<reference evidence="2 4" key="1">
    <citation type="journal article" date="2016" name="Front. Microbiol.">
        <title>Genome Sequence of the Piezophilic, Mesophilic Sulfate-Reducing Bacterium Desulfovibrio indicus J2T.</title>
        <authorList>
            <person name="Cao J."/>
            <person name="Maignien L."/>
            <person name="Shao Z."/>
            <person name="Alain K."/>
            <person name="Jebbar M."/>
        </authorList>
    </citation>
    <scope>NUCLEOTIDE SEQUENCE [LARGE SCALE GENOMIC DNA]</scope>
    <source>
        <strain evidence="2 4">J2</strain>
    </source>
</reference>
<proteinExistence type="predicted"/>
<dbReference type="EMBL" id="CP014206">
    <property type="protein sequence ID" value="AMK10157.1"/>
    <property type="molecule type" value="Genomic_DNA"/>
</dbReference>
<dbReference type="KEGG" id="dej:AWY79_03015"/>
<evidence type="ECO:0008006" key="6">
    <source>
        <dbReference type="Google" id="ProtNLM"/>
    </source>
</evidence>
<sequence>MTKLTYTILWHCVVDVLVATLVAGGLFWFFDSWELAALAWLVVLAGTIHNSSNTYFALRRNPEYQKDVKDKD</sequence>
<evidence type="ECO:0000313" key="5">
    <source>
        <dbReference type="Proteomes" id="UP000295506"/>
    </source>
</evidence>
<keyword evidence="1" id="KW-0812">Transmembrane</keyword>
<evidence type="ECO:0000313" key="3">
    <source>
        <dbReference type="EMBL" id="TDT87864.1"/>
    </source>
</evidence>
<evidence type="ECO:0000256" key="1">
    <source>
        <dbReference type="SAM" id="Phobius"/>
    </source>
</evidence>